<sequence>MPSGTFGSSQENGEQDSPKLDAYLGIDLASVATRAVLSWRDEEDKLQEPIIVRNKNPGFNQSDKREDQVEFPSDCSVDGKSVLLHPDLPADTLISGKYLIYILGKAEGKLRDEFPLFAELRCRVTPGNAELALHQHFQGLIARVEEVCKAKRLIIRTVTITVPAHWPTELVGVYETVVRESFDAQYNTVDNQMPNPRVQSCFESQAIGRCILAGGSKDLHNEIKYSPDIVAMIDCGGHSASSSIFAASRDQGKGLYSFFDMQSSEGVGGGCEQFLRDSSLWCTSELLESMEDSESVVEKGRLAGDIRSKFDRVFLSRIKKCATDDEFFRDFRFSYQHETNGGSPSKTVNVELAGSSLREFWEIAVKEVKTMAQQQFQAVKDHISDLAKHLGSAKPLIIVSGGTARTPPLRSFLEEQCKGYGFEGRLFFAEDLDSVTVTTTTIARGASEIGASRGTVPEFIEAGPASIAVQVRQAGAQDWDSSARVVGKGKDFVKDIVLDVEKGDELKLICSPFAQGGGPSQPAGQGKLPVVSVHRGFYDLIPLLPPSPFKQKVHIQLEWLEPDLARVTEGMLQMRISFHTRRQKKGRSETQQAEPAFFFDRTCNCMLPVLREDVYGEDGYVKYTVVYEDDQAGPANRQKKRRTGGVEKTVPTREITRPKKPQPLPQSGSQSKRLLRSGKAIPGPGLPN</sequence>
<evidence type="ECO:0000256" key="1">
    <source>
        <dbReference type="SAM" id="MobiDB-lite"/>
    </source>
</evidence>
<accession>A0AAN6Y083</accession>
<protein>
    <submittedName>
        <fullName evidence="2">Uncharacterized protein</fullName>
    </submittedName>
</protein>
<reference evidence="2" key="2">
    <citation type="submission" date="2023-05" db="EMBL/GenBank/DDBJ databases">
        <authorList>
            <consortium name="Lawrence Berkeley National Laboratory"/>
            <person name="Steindorff A."/>
            <person name="Hensen N."/>
            <person name="Bonometti L."/>
            <person name="Westerberg I."/>
            <person name="Brannstrom I.O."/>
            <person name="Guillou S."/>
            <person name="Cros-Aarteil S."/>
            <person name="Calhoun S."/>
            <person name="Haridas S."/>
            <person name="Kuo A."/>
            <person name="Mondo S."/>
            <person name="Pangilinan J."/>
            <person name="Riley R."/>
            <person name="Labutti K."/>
            <person name="Andreopoulos B."/>
            <person name="Lipzen A."/>
            <person name="Chen C."/>
            <person name="Yanf M."/>
            <person name="Daum C."/>
            <person name="Ng V."/>
            <person name="Clum A."/>
            <person name="Ohm R."/>
            <person name="Martin F."/>
            <person name="Silar P."/>
            <person name="Natvig D."/>
            <person name="Lalanne C."/>
            <person name="Gautier V."/>
            <person name="Ament-Velasquez S.L."/>
            <person name="Kruys A."/>
            <person name="Hutchinson M.I."/>
            <person name="Powell A.J."/>
            <person name="Barry K."/>
            <person name="Miller A.N."/>
            <person name="Grigoriev I.V."/>
            <person name="Debuchy R."/>
            <person name="Gladieux P."/>
            <person name="Thoren M.H."/>
            <person name="Johannesson H."/>
        </authorList>
    </citation>
    <scope>NUCLEOTIDE SEQUENCE</scope>
    <source>
        <strain evidence="2">PSN293</strain>
    </source>
</reference>
<comment type="caution">
    <text evidence="2">The sequence shown here is derived from an EMBL/GenBank/DDBJ whole genome shotgun (WGS) entry which is preliminary data.</text>
</comment>
<name>A0AAN6Y083_9PEZI</name>
<dbReference type="Proteomes" id="UP001301769">
    <property type="component" value="Unassembled WGS sequence"/>
</dbReference>
<reference evidence="2" key="1">
    <citation type="journal article" date="2023" name="Mol. Phylogenet. Evol.">
        <title>Genome-scale phylogeny and comparative genomics of the fungal order Sordariales.</title>
        <authorList>
            <person name="Hensen N."/>
            <person name="Bonometti L."/>
            <person name="Westerberg I."/>
            <person name="Brannstrom I.O."/>
            <person name="Guillou S."/>
            <person name="Cros-Aarteil S."/>
            <person name="Calhoun S."/>
            <person name="Haridas S."/>
            <person name="Kuo A."/>
            <person name="Mondo S."/>
            <person name="Pangilinan J."/>
            <person name="Riley R."/>
            <person name="LaButti K."/>
            <person name="Andreopoulos B."/>
            <person name="Lipzen A."/>
            <person name="Chen C."/>
            <person name="Yan M."/>
            <person name="Daum C."/>
            <person name="Ng V."/>
            <person name="Clum A."/>
            <person name="Steindorff A."/>
            <person name="Ohm R.A."/>
            <person name="Martin F."/>
            <person name="Silar P."/>
            <person name="Natvig D.O."/>
            <person name="Lalanne C."/>
            <person name="Gautier V."/>
            <person name="Ament-Velasquez S.L."/>
            <person name="Kruys A."/>
            <person name="Hutchinson M.I."/>
            <person name="Powell A.J."/>
            <person name="Barry K."/>
            <person name="Miller A.N."/>
            <person name="Grigoriev I.V."/>
            <person name="Debuchy R."/>
            <person name="Gladieux P."/>
            <person name="Hiltunen Thoren M."/>
            <person name="Johannesson H."/>
        </authorList>
    </citation>
    <scope>NUCLEOTIDE SEQUENCE</scope>
    <source>
        <strain evidence="2">PSN293</strain>
    </source>
</reference>
<gene>
    <name evidence="2" type="ORF">QBC37DRAFT_451789</name>
</gene>
<keyword evidence="3" id="KW-1185">Reference proteome</keyword>
<proteinExistence type="predicted"/>
<dbReference type="AlphaFoldDB" id="A0AAN6Y083"/>
<evidence type="ECO:0000313" key="3">
    <source>
        <dbReference type="Proteomes" id="UP001301769"/>
    </source>
</evidence>
<dbReference type="EMBL" id="MU858226">
    <property type="protein sequence ID" value="KAK4208835.1"/>
    <property type="molecule type" value="Genomic_DNA"/>
</dbReference>
<organism evidence="2 3">
    <name type="scientific">Rhypophila decipiens</name>
    <dbReference type="NCBI Taxonomy" id="261697"/>
    <lineage>
        <taxon>Eukaryota</taxon>
        <taxon>Fungi</taxon>
        <taxon>Dikarya</taxon>
        <taxon>Ascomycota</taxon>
        <taxon>Pezizomycotina</taxon>
        <taxon>Sordariomycetes</taxon>
        <taxon>Sordariomycetidae</taxon>
        <taxon>Sordariales</taxon>
        <taxon>Naviculisporaceae</taxon>
        <taxon>Rhypophila</taxon>
    </lineage>
</organism>
<feature type="region of interest" description="Disordered" evidence="1">
    <location>
        <begin position="631"/>
        <end position="688"/>
    </location>
</feature>
<evidence type="ECO:0000313" key="2">
    <source>
        <dbReference type="EMBL" id="KAK4208835.1"/>
    </source>
</evidence>